<keyword evidence="1" id="KW-0472">Membrane</keyword>
<protein>
    <submittedName>
        <fullName evidence="3">CAAX amino terminal protease family protein</fullName>
    </submittedName>
</protein>
<dbReference type="HOGENOM" id="CLU_045359_0_0_9"/>
<name>U2LWI5_9FIRM</name>
<keyword evidence="4" id="KW-1185">Reference proteome</keyword>
<sequence length="315" mass="35624">MEKVRRDTNFIVLGLVLYTLLRYVIFALEPLARVCFVRLVCSDSAERTVLLQQLEENAANSGVSSIVAVLAGVLFLGWYFRRDTPPRMVFQKKQPLPWKRLPLLICIFMGAQLIYSLFGNVLEFLLRLCGYTAMGQLNAASAQSTTVSMFLYTAVFAPVGEELIYRGLVMRQFQKYGNVFAIVVSAALFGVMHANLFQMIFAFLTGLVLGYTAAEFSLRWSIVLHLVNNLVFGELLGWLMGYLSPAEQDYLYRGINIFFFAFAAFWLLHHRKQLGHYLQQNRCAKKCYAAAFTAVAMVTFFVGNFGLAISGIQKR</sequence>
<dbReference type="RefSeq" id="WP_021680729.1">
    <property type="nucleotide sequence ID" value="NZ_KI260302.1"/>
</dbReference>
<dbReference type="InterPro" id="IPR003675">
    <property type="entry name" value="Rce1/LyrA-like_dom"/>
</dbReference>
<dbReference type="GO" id="GO:0004175">
    <property type="term" value="F:endopeptidase activity"/>
    <property type="evidence" value="ECO:0007669"/>
    <property type="project" value="UniProtKB-ARBA"/>
</dbReference>
<dbReference type="AlphaFoldDB" id="U2LWI5"/>
<organism evidence="3 4">
    <name type="scientific">Ruminococcus callidus ATCC 27760</name>
    <dbReference type="NCBI Taxonomy" id="411473"/>
    <lineage>
        <taxon>Bacteria</taxon>
        <taxon>Bacillati</taxon>
        <taxon>Bacillota</taxon>
        <taxon>Clostridia</taxon>
        <taxon>Eubacteriales</taxon>
        <taxon>Oscillospiraceae</taxon>
        <taxon>Ruminococcus</taxon>
    </lineage>
</organism>
<feature type="domain" description="CAAX prenyl protease 2/Lysostaphin resistance protein A-like" evidence="2">
    <location>
        <begin position="145"/>
        <end position="231"/>
    </location>
</feature>
<dbReference type="PATRIC" id="fig|411473.3.peg.2135"/>
<evidence type="ECO:0000256" key="1">
    <source>
        <dbReference type="SAM" id="Phobius"/>
    </source>
</evidence>
<dbReference type="PANTHER" id="PTHR43592:SF15">
    <property type="entry name" value="CAAX AMINO TERMINAL PROTEASE FAMILY PROTEIN"/>
    <property type="match status" value="1"/>
</dbReference>
<dbReference type="GO" id="GO:0080120">
    <property type="term" value="P:CAAX-box protein maturation"/>
    <property type="evidence" value="ECO:0007669"/>
    <property type="project" value="UniProtKB-ARBA"/>
</dbReference>
<feature type="transmembrane region" description="Helical" evidence="1">
    <location>
        <begin position="142"/>
        <end position="164"/>
    </location>
</feature>
<dbReference type="PANTHER" id="PTHR43592">
    <property type="entry name" value="CAAX AMINO TERMINAL PROTEASE"/>
    <property type="match status" value="1"/>
</dbReference>
<proteinExistence type="predicted"/>
<dbReference type="Proteomes" id="UP000016662">
    <property type="component" value="Unassembled WGS sequence"/>
</dbReference>
<dbReference type="GO" id="GO:0006508">
    <property type="term" value="P:proteolysis"/>
    <property type="evidence" value="ECO:0007669"/>
    <property type="project" value="UniProtKB-KW"/>
</dbReference>
<keyword evidence="1" id="KW-0812">Transmembrane</keyword>
<keyword evidence="1" id="KW-1133">Transmembrane helix</keyword>
<evidence type="ECO:0000313" key="3">
    <source>
        <dbReference type="EMBL" id="ERJ91463.1"/>
    </source>
</evidence>
<keyword evidence="3" id="KW-0645">Protease</keyword>
<dbReference type="EMBL" id="AWVF01000308">
    <property type="protein sequence ID" value="ERJ91463.1"/>
    <property type="molecule type" value="Genomic_DNA"/>
</dbReference>
<feature type="transmembrane region" description="Helical" evidence="1">
    <location>
        <begin position="58"/>
        <end position="80"/>
    </location>
</feature>
<feature type="transmembrane region" description="Helical" evidence="1">
    <location>
        <begin position="288"/>
        <end position="312"/>
    </location>
</feature>
<reference evidence="3 4" key="1">
    <citation type="submission" date="2013-07" db="EMBL/GenBank/DDBJ databases">
        <authorList>
            <person name="Weinstock G."/>
            <person name="Sodergren E."/>
            <person name="Wylie T."/>
            <person name="Fulton L."/>
            <person name="Fulton R."/>
            <person name="Fronick C."/>
            <person name="O'Laughlin M."/>
            <person name="Godfrey J."/>
            <person name="Miner T."/>
            <person name="Herter B."/>
            <person name="Appelbaum E."/>
            <person name="Cordes M."/>
            <person name="Lek S."/>
            <person name="Wollam A."/>
            <person name="Pepin K.H."/>
            <person name="Palsikar V.B."/>
            <person name="Mitreva M."/>
            <person name="Wilson R.K."/>
        </authorList>
    </citation>
    <scope>NUCLEOTIDE SEQUENCE [LARGE SCALE GENOMIC DNA]</scope>
    <source>
        <strain evidence="3 4">ATCC 27760</strain>
    </source>
</reference>
<evidence type="ECO:0000313" key="4">
    <source>
        <dbReference type="Proteomes" id="UP000016662"/>
    </source>
</evidence>
<feature type="transmembrane region" description="Helical" evidence="1">
    <location>
        <begin position="176"/>
        <end position="194"/>
    </location>
</feature>
<evidence type="ECO:0000259" key="2">
    <source>
        <dbReference type="Pfam" id="PF02517"/>
    </source>
</evidence>
<feature type="transmembrane region" description="Helical" evidence="1">
    <location>
        <begin position="9"/>
        <end position="28"/>
    </location>
</feature>
<accession>U2LWI5</accession>
<dbReference type="OrthoDB" id="3429192at2"/>
<feature type="transmembrane region" description="Helical" evidence="1">
    <location>
        <begin position="101"/>
        <end position="122"/>
    </location>
</feature>
<comment type="caution">
    <text evidence="3">The sequence shown here is derived from an EMBL/GenBank/DDBJ whole genome shotgun (WGS) entry which is preliminary data.</text>
</comment>
<keyword evidence="3" id="KW-0378">Hydrolase</keyword>
<dbReference type="STRING" id="411473.RUMCAL_02557"/>
<dbReference type="eggNOG" id="COG1266">
    <property type="taxonomic scope" value="Bacteria"/>
</dbReference>
<gene>
    <name evidence="3" type="ORF">RUMCAL_02557</name>
</gene>
<feature type="transmembrane region" description="Helical" evidence="1">
    <location>
        <begin position="225"/>
        <end position="244"/>
    </location>
</feature>
<feature type="transmembrane region" description="Helical" evidence="1">
    <location>
        <begin position="250"/>
        <end position="268"/>
    </location>
</feature>
<dbReference type="Pfam" id="PF02517">
    <property type="entry name" value="Rce1-like"/>
    <property type="match status" value="1"/>
</dbReference>